<accession>A0A7J6P2A3</accession>
<evidence type="ECO:0000313" key="2">
    <source>
        <dbReference type="Proteomes" id="UP000541610"/>
    </source>
</evidence>
<evidence type="ECO:0000313" key="1">
    <source>
        <dbReference type="EMBL" id="KAF4690225.1"/>
    </source>
</evidence>
<proteinExistence type="predicted"/>
<organism evidence="1 2">
    <name type="scientific">Perkinsus olseni</name>
    <name type="common">Perkinsus atlanticus</name>
    <dbReference type="NCBI Taxonomy" id="32597"/>
    <lineage>
        <taxon>Eukaryota</taxon>
        <taxon>Sar</taxon>
        <taxon>Alveolata</taxon>
        <taxon>Perkinsozoa</taxon>
        <taxon>Perkinsea</taxon>
        <taxon>Perkinsida</taxon>
        <taxon>Perkinsidae</taxon>
        <taxon>Perkinsus</taxon>
    </lineage>
</organism>
<gene>
    <name evidence="1" type="ORF">FOZ60_000498</name>
</gene>
<sequence length="78" mass="8530">MNNLDISSAIQSYKHAVLAYLNFGHWSKIVPVAQKAVKSPQVDVMRNTITAGLLAVDYFMVKAIHSREGDALDSRAVG</sequence>
<reference evidence="1 2" key="1">
    <citation type="submission" date="2020-04" db="EMBL/GenBank/DDBJ databases">
        <title>Perkinsus olseni comparative genomics.</title>
        <authorList>
            <person name="Bogema D.R."/>
        </authorList>
    </citation>
    <scope>NUCLEOTIDE SEQUENCE [LARGE SCALE GENOMIC DNA]</scope>
    <source>
        <strain evidence="1">00978-12</strain>
    </source>
</reference>
<dbReference type="AlphaFoldDB" id="A0A7J6P2A3"/>
<name>A0A7J6P2A3_PEROL</name>
<protein>
    <submittedName>
        <fullName evidence="1">Uncharacterized protein</fullName>
    </submittedName>
</protein>
<dbReference type="EMBL" id="JABANP010000104">
    <property type="protein sequence ID" value="KAF4690225.1"/>
    <property type="molecule type" value="Genomic_DNA"/>
</dbReference>
<dbReference type="Proteomes" id="UP000541610">
    <property type="component" value="Unassembled WGS sequence"/>
</dbReference>
<comment type="caution">
    <text evidence="1">The sequence shown here is derived from an EMBL/GenBank/DDBJ whole genome shotgun (WGS) entry which is preliminary data.</text>
</comment>